<gene>
    <name evidence="8" type="ORF">IFJ75_07415</name>
</gene>
<evidence type="ECO:0000313" key="8">
    <source>
        <dbReference type="EMBL" id="QTC92681.1"/>
    </source>
</evidence>
<reference evidence="8" key="1">
    <citation type="submission" date="2020-09" db="EMBL/GenBank/DDBJ databases">
        <title>Brevundimonas sp. LVF2 isolated from a puddle in Goettingen, Germany.</title>
        <authorList>
            <person name="Friedrich I."/>
            <person name="Klassen A."/>
            <person name="Hannes N."/>
            <person name="Schneider D."/>
            <person name="Hertel R."/>
            <person name="Daniel R."/>
        </authorList>
    </citation>
    <scope>NUCLEOTIDE SEQUENCE</scope>
    <source>
        <strain evidence="8">LVF2</strain>
    </source>
</reference>
<name>A0A975GWI2_9CAUL</name>
<evidence type="ECO:0000256" key="3">
    <source>
        <dbReference type="ARBA" id="ARBA00022491"/>
    </source>
</evidence>
<accession>A0A975GWI2</accession>
<organism evidence="8 9">
    <name type="scientific">Brevundimonas goettingensis</name>
    <dbReference type="NCBI Taxonomy" id="2774190"/>
    <lineage>
        <taxon>Bacteria</taxon>
        <taxon>Pseudomonadati</taxon>
        <taxon>Pseudomonadota</taxon>
        <taxon>Alphaproteobacteria</taxon>
        <taxon>Caulobacterales</taxon>
        <taxon>Caulobacteraceae</taxon>
        <taxon>Brevundimonas</taxon>
    </lineage>
</organism>
<evidence type="ECO:0000256" key="7">
    <source>
        <dbReference type="ARBA" id="ARBA00033135"/>
    </source>
</evidence>
<keyword evidence="3" id="KW-0678">Repressor</keyword>
<dbReference type="InterPro" id="IPR002712">
    <property type="entry name" value="CcdB"/>
</dbReference>
<evidence type="ECO:0000313" key="9">
    <source>
        <dbReference type="Proteomes" id="UP000663918"/>
    </source>
</evidence>
<dbReference type="GO" id="GO:0008657">
    <property type="term" value="F:DNA topoisomerase type II (double strand cut, ATP-hydrolyzing) inhibitor activity"/>
    <property type="evidence" value="ECO:0007669"/>
    <property type="project" value="InterPro"/>
</dbReference>
<keyword evidence="4" id="KW-0805">Transcription regulation</keyword>
<dbReference type="InterPro" id="IPR011067">
    <property type="entry name" value="Plasmid_toxin/cell-grow_inhib"/>
</dbReference>
<dbReference type="Proteomes" id="UP000663918">
    <property type="component" value="Chromosome"/>
</dbReference>
<protein>
    <recommendedName>
        <fullName evidence="2">Toxin CcdB</fullName>
    </recommendedName>
    <alternativeName>
        <fullName evidence="7">Cytotoxic protein CcdB</fullName>
    </alternativeName>
    <alternativeName>
        <fullName evidence="6">Protein LetD</fullName>
    </alternativeName>
</protein>
<proteinExistence type="inferred from homology"/>
<dbReference type="SUPFAM" id="SSF50118">
    <property type="entry name" value="Cell growth inhibitor/plasmid maintenance toxic component"/>
    <property type="match status" value="1"/>
</dbReference>
<dbReference type="Pfam" id="PF01845">
    <property type="entry name" value="CcdB"/>
    <property type="match status" value="1"/>
</dbReference>
<evidence type="ECO:0000256" key="1">
    <source>
        <dbReference type="ARBA" id="ARBA00005230"/>
    </source>
</evidence>
<keyword evidence="9" id="KW-1185">Reference proteome</keyword>
<evidence type="ECO:0000256" key="5">
    <source>
        <dbReference type="ARBA" id="ARBA00023163"/>
    </source>
</evidence>
<dbReference type="AlphaFoldDB" id="A0A975GWI2"/>
<evidence type="ECO:0000256" key="2">
    <source>
        <dbReference type="ARBA" id="ARBA00015075"/>
    </source>
</evidence>
<comment type="similarity">
    <text evidence="1">Belongs to the CcdB toxin family.</text>
</comment>
<dbReference type="KEGG" id="bgoe:IFJ75_07415"/>
<dbReference type="Gene3D" id="2.30.30.110">
    <property type="match status" value="1"/>
</dbReference>
<evidence type="ECO:0000256" key="4">
    <source>
        <dbReference type="ARBA" id="ARBA00023015"/>
    </source>
</evidence>
<dbReference type="GO" id="GO:0006276">
    <property type="term" value="P:plasmid maintenance"/>
    <property type="evidence" value="ECO:0007669"/>
    <property type="project" value="InterPro"/>
</dbReference>
<dbReference type="RefSeq" id="WP_207931961.1">
    <property type="nucleotide sequence ID" value="NZ_CP062222.1"/>
</dbReference>
<keyword evidence="5" id="KW-0804">Transcription</keyword>
<evidence type="ECO:0000256" key="6">
    <source>
        <dbReference type="ARBA" id="ARBA00029628"/>
    </source>
</evidence>
<sequence>MKQFDVFENPSPEARRFAPYLVVLSSHLVMGFDDAVVAPLVNDSQATVGALEMEIDFAGEGLVLVVSELASMAGRNLRRRIGSVTHHEDGIRRALDRLFTGF</sequence>
<dbReference type="EMBL" id="CP062222">
    <property type="protein sequence ID" value="QTC92681.1"/>
    <property type="molecule type" value="Genomic_DNA"/>
</dbReference>